<keyword evidence="1" id="KW-0732">Signal</keyword>
<keyword evidence="3" id="KW-0378">Hydrolase</keyword>
<evidence type="ECO:0000256" key="1">
    <source>
        <dbReference type="SAM" id="SignalP"/>
    </source>
</evidence>
<dbReference type="InterPro" id="IPR004843">
    <property type="entry name" value="Calcineurin-like_PHP"/>
</dbReference>
<feature type="chain" id="PRO_5046123599" evidence="1">
    <location>
        <begin position="25"/>
        <end position="463"/>
    </location>
</feature>
<dbReference type="GO" id="GO:0016787">
    <property type="term" value="F:hydrolase activity"/>
    <property type="evidence" value="ECO:0007669"/>
    <property type="project" value="UniProtKB-KW"/>
</dbReference>
<comment type="caution">
    <text evidence="3">The sequence shown here is derived from an EMBL/GenBank/DDBJ whole genome shotgun (WGS) entry which is preliminary data.</text>
</comment>
<organism evidence="3 4">
    <name type="scientific">Massilia haematophila</name>
    <dbReference type="NCBI Taxonomy" id="457923"/>
    <lineage>
        <taxon>Bacteria</taxon>
        <taxon>Pseudomonadati</taxon>
        <taxon>Pseudomonadota</taxon>
        <taxon>Betaproteobacteria</taxon>
        <taxon>Burkholderiales</taxon>
        <taxon>Oxalobacteraceae</taxon>
        <taxon>Telluria group</taxon>
        <taxon>Massilia</taxon>
    </lineage>
</organism>
<gene>
    <name evidence="3" type="ORF">ACFOPH_06390</name>
</gene>
<dbReference type="Pfam" id="PF00149">
    <property type="entry name" value="Metallophos"/>
    <property type="match status" value="1"/>
</dbReference>
<accession>A0ABV7PI83</accession>
<dbReference type="SUPFAM" id="SSF56300">
    <property type="entry name" value="Metallo-dependent phosphatases"/>
    <property type="match status" value="1"/>
</dbReference>
<proteinExistence type="predicted"/>
<sequence>MTSTLMPRLAVLVPAAILAGCASYAPQPPGIESAFVVIGENGQASARVITTGSACPPLQVDGKLLPMRVRVPMSSIPARAGQPHTPPSTAVLTCEAPIPAGTYTARAGELALPVPKAQPQRIVVIGDTGCRLKGKEFQDCNDPAAFPFARVAASAAAFKPDLVIHVGDYHYREDPCPQDRPGCAGSPYGYGYDAWAADFFTPAQKLLAAAPWVLARGNHENCSRGGQGWWRYLDPRPFEAGRDCDDPANDGAGDYSDPYAVPLGGDAQLIVFDTANTNWKGLPKSDPRRARYADTWRKVEQLARGAAYNIAVDHHPLFAFGANRDPKSGAVTLFGGDRGLLDAFGDVDPGYLPRSISMLLSGHVHLWEQLSFSSPHPTQFVAGFSGTAEDIVPLPASVPPGQQPAPGAVVEAMSSWIDGFGFMTMERTGPDAWQVGVWDRDGNRKNSCSVKGRRSQCEVAQVK</sequence>
<dbReference type="Proteomes" id="UP001595665">
    <property type="component" value="Unassembled WGS sequence"/>
</dbReference>
<dbReference type="EC" id="3.1.-.-" evidence="3"/>
<name>A0ABV7PI83_9BURK</name>
<reference evidence="4" key="1">
    <citation type="journal article" date="2019" name="Int. J. Syst. Evol. Microbiol.">
        <title>The Global Catalogue of Microorganisms (GCM) 10K type strain sequencing project: providing services to taxonomists for standard genome sequencing and annotation.</title>
        <authorList>
            <consortium name="The Broad Institute Genomics Platform"/>
            <consortium name="The Broad Institute Genome Sequencing Center for Infectious Disease"/>
            <person name="Wu L."/>
            <person name="Ma J."/>
        </authorList>
    </citation>
    <scope>NUCLEOTIDE SEQUENCE [LARGE SCALE GENOMIC DNA]</scope>
    <source>
        <strain evidence="4">CCM 7480</strain>
    </source>
</reference>
<dbReference type="InterPro" id="IPR029052">
    <property type="entry name" value="Metallo-depent_PP-like"/>
</dbReference>
<dbReference type="EMBL" id="JBHRVV010000001">
    <property type="protein sequence ID" value="MFC3457873.1"/>
    <property type="molecule type" value="Genomic_DNA"/>
</dbReference>
<dbReference type="Gene3D" id="3.60.21.10">
    <property type="match status" value="1"/>
</dbReference>
<dbReference type="RefSeq" id="WP_379734254.1">
    <property type="nucleotide sequence ID" value="NZ_JBHRVV010000001.1"/>
</dbReference>
<feature type="signal peptide" evidence="1">
    <location>
        <begin position="1"/>
        <end position="24"/>
    </location>
</feature>
<evidence type="ECO:0000259" key="2">
    <source>
        <dbReference type="Pfam" id="PF00149"/>
    </source>
</evidence>
<evidence type="ECO:0000313" key="4">
    <source>
        <dbReference type="Proteomes" id="UP001595665"/>
    </source>
</evidence>
<feature type="domain" description="Calcineurin-like phosphoesterase" evidence="2">
    <location>
        <begin position="121"/>
        <end position="365"/>
    </location>
</feature>
<protein>
    <submittedName>
        <fullName evidence="3">Metallophosphoesterase family protein</fullName>
        <ecNumber evidence="3">3.1.-.-</ecNumber>
    </submittedName>
</protein>
<evidence type="ECO:0000313" key="3">
    <source>
        <dbReference type="EMBL" id="MFC3457873.1"/>
    </source>
</evidence>
<keyword evidence="4" id="KW-1185">Reference proteome</keyword>